<sequence>MKEIEKNKKKRKGVAGVLCSMQSEYDYISQIPVTFGLSSSCSNNT</sequence>
<name>A0A2P2PIW2_RHIMU</name>
<proteinExistence type="predicted"/>
<accession>A0A2P2PIW2</accession>
<evidence type="ECO:0000313" key="1">
    <source>
        <dbReference type="EMBL" id="MBX54647.1"/>
    </source>
</evidence>
<dbReference type="EMBL" id="GGEC01074163">
    <property type="protein sequence ID" value="MBX54647.1"/>
    <property type="molecule type" value="Transcribed_RNA"/>
</dbReference>
<dbReference type="AlphaFoldDB" id="A0A2P2PIW2"/>
<reference evidence="1" key="1">
    <citation type="submission" date="2018-02" db="EMBL/GenBank/DDBJ databases">
        <title>Rhizophora mucronata_Transcriptome.</title>
        <authorList>
            <person name="Meera S.P."/>
            <person name="Sreeshan A."/>
            <person name="Augustine A."/>
        </authorList>
    </citation>
    <scope>NUCLEOTIDE SEQUENCE</scope>
    <source>
        <tissue evidence="1">Leaf</tissue>
    </source>
</reference>
<protein>
    <submittedName>
        <fullName evidence="1">Uncharacterized protein</fullName>
    </submittedName>
</protein>
<organism evidence="1">
    <name type="scientific">Rhizophora mucronata</name>
    <name type="common">Asiatic mangrove</name>
    <dbReference type="NCBI Taxonomy" id="61149"/>
    <lineage>
        <taxon>Eukaryota</taxon>
        <taxon>Viridiplantae</taxon>
        <taxon>Streptophyta</taxon>
        <taxon>Embryophyta</taxon>
        <taxon>Tracheophyta</taxon>
        <taxon>Spermatophyta</taxon>
        <taxon>Magnoliopsida</taxon>
        <taxon>eudicotyledons</taxon>
        <taxon>Gunneridae</taxon>
        <taxon>Pentapetalae</taxon>
        <taxon>rosids</taxon>
        <taxon>fabids</taxon>
        <taxon>Malpighiales</taxon>
        <taxon>Rhizophoraceae</taxon>
        <taxon>Rhizophora</taxon>
    </lineage>
</organism>